<evidence type="ECO:0000256" key="1">
    <source>
        <dbReference type="SAM" id="Phobius"/>
    </source>
</evidence>
<gene>
    <name evidence="2" type="ORF">BTMF_LOCUS14561</name>
</gene>
<sequence length="29" mass="3209">MVIFANTVNPRMVASTSAVVPMLIIFMVR</sequence>
<keyword evidence="3" id="KW-1185">Reference proteome</keyword>
<dbReference type="EMBL" id="UZAG01021330">
    <property type="protein sequence ID" value="VDO50019.1"/>
    <property type="molecule type" value="Genomic_DNA"/>
</dbReference>
<dbReference type="AlphaFoldDB" id="A0A3P7W5S4"/>
<organism evidence="2 3">
    <name type="scientific">Brugia timori</name>
    <dbReference type="NCBI Taxonomy" id="42155"/>
    <lineage>
        <taxon>Eukaryota</taxon>
        <taxon>Metazoa</taxon>
        <taxon>Ecdysozoa</taxon>
        <taxon>Nematoda</taxon>
        <taxon>Chromadorea</taxon>
        <taxon>Rhabditida</taxon>
        <taxon>Spirurina</taxon>
        <taxon>Spiruromorpha</taxon>
        <taxon>Filarioidea</taxon>
        <taxon>Onchocercidae</taxon>
        <taxon>Brugia</taxon>
    </lineage>
</organism>
<name>A0A3P7W5S4_9BILA</name>
<dbReference type="Proteomes" id="UP000280834">
    <property type="component" value="Unassembled WGS sequence"/>
</dbReference>
<keyword evidence="1" id="KW-0472">Membrane</keyword>
<keyword evidence="1" id="KW-1133">Transmembrane helix</keyword>
<keyword evidence="1" id="KW-0812">Transmembrane</keyword>
<accession>A0A3P7W5S4</accession>
<feature type="transmembrane region" description="Helical" evidence="1">
    <location>
        <begin position="12"/>
        <end position="28"/>
    </location>
</feature>
<evidence type="ECO:0000313" key="3">
    <source>
        <dbReference type="Proteomes" id="UP000280834"/>
    </source>
</evidence>
<evidence type="ECO:0000313" key="2">
    <source>
        <dbReference type="EMBL" id="VDO50019.1"/>
    </source>
</evidence>
<reference evidence="2 3" key="1">
    <citation type="submission" date="2018-11" db="EMBL/GenBank/DDBJ databases">
        <authorList>
            <consortium name="Pathogen Informatics"/>
        </authorList>
    </citation>
    <scope>NUCLEOTIDE SEQUENCE [LARGE SCALE GENOMIC DNA]</scope>
</reference>
<protein>
    <submittedName>
        <fullName evidence="2">Uncharacterized protein</fullName>
    </submittedName>
</protein>
<proteinExistence type="predicted"/>